<keyword evidence="7 10" id="KW-0067">ATP-binding</keyword>
<dbReference type="Pfam" id="PF01909">
    <property type="entry name" value="NTP_transf_2"/>
    <property type="match status" value="1"/>
</dbReference>
<name>A0A075GN86_9EURY</name>
<feature type="binding site" evidence="10">
    <location>
        <position position="152"/>
    </location>
    <ligand>
        <name>CTP</name>
        <dbReference type="ChEBI" id="CHEBI:37563"/>
    </ligand>
</feature>
<dbReference type="InterPro" id="IPR042090">
    <property type="entry name" value="CCA_tRNA_nucleotrans_2"/>
</dbReference>
<feature type="binding site" evidence="10">
    <location>
        <position position="73"/>
    </location>
    <ligand>
        <name>ATP</name>
        <dbReference type="ChEBI" id="CHEBI:30616"/>
    </ligand>
</feature>
<protein>
    <recommendedName>
        <fullName evidence="10">CCA-adding enzyme</fullName>
        <ecNumber evidence="10">2.7.7.72</ecNumber>
    </recommendedName>
    <alternativeName>
        <fullName evidence="10">CCA tRNA nucleotidyltransferase</fullName>
    </alternativeName>
    <alternativeName>
        <fullName evidence="10">tRNA CCA-pyrophosphorylase</fullName>
    </alternativeName>
    <alternativeName>
        <fullName evidence="10">tRNA adenylyl-/cytidylyl- transferase</fullName>
    </alternativeName>
    <alternativeName>
        <fullName evidence="10">tRNA nucleotidyltransferase</fullName>
    </alternativeName>
    <alternativeName>
        <fullName evidence="10">tRNA-NT</fullName>
    </alternativeName>
</protein>
<feature type="binding site" evidence="10">
    <location>
        <position position="172"/>
    </location>
    <ligand>
        <name>ATP</name>
        <dbReference type="ChEBI" id="CHEBI:30616"/>
    </ligand>
</feature>
<dbReference type="CDD" id="cd05400">
    <property type="entry name" value="NT_2-5OAS_ClassI-CCAase"/>
    <property type="match status" value="1"/>
</dbReference>
<organism evidence="14">
    <name type="scientific">uncultured marine group II/III euryarchaeote KM3_181_H05</name>
    <dbReference type="NCBI Taxonomy" id="1457945"/>
    <lineage>
        <taxon>Archaea</taxon>
        <taxon>Methanobacteriati</taxon>
        <taxon>Methanobacteriota</taxon>
        <taxon>environmental samples</taxon>
    </lineage>
</organism>
<dbReference type="Pfam" id="PF09249">
    <property type="entry name" value="tRNA_NucTransf2"/>
    <property type="match status" value="1"/>
</dbReference>
<dbReference type="SUPFAM" id="SSF55003">
    <property type="entry name" value="PAP/Archaeal CCA-adding enzyme, C-terminal domain"/>
    <property type="match status" value="1"/>
</dbReference>
<dbReference type="InterPro" id="IPR048833">
    <property type="entry name" value="CAA_C"/>
</dbReference>
<gene>
    <name evidence="10 14" type="primary">cca</name>
</gene>
<comment type="catalytic activity">
    <reaction evidence="10">
        <text>a tRNA with a 3' CCA end + 2 CTP + ATP = a tRNA with a 3' CCACCA end + 3 diphosphate</text>
        <dbReference type="Rhea" id="RHEA:76235"/>
        <dbReference type="Rhea" id="RHEA-COMP:10468"/>
        <dbReference type="Rhea" id="RHEA-COMP:18655"/>
        <dbReference type="ChEBI" id="CHEBI:30616"/>
        <dbReference type="ChEBI" id="CHEBI:33019"/>
        <dbReference type="ChEBI" id="CHEBI:37563"/>
        <dbReference type="ChEBI" id="CHEBI:83071"/>
        <dbReference type="ChEBI" id="CHEBI:195187"/>
    </reaction>
</comment>
<feature type="domain" description="CCA-adding enzyme C-terminal" evidence="13">
    <location>
        <begin position="284"/>
        <end position="357"/>
    </location>
</feature>
<dbReference type="SUPFAM" id="SSF81301">
    <property type="entry name" value="Nucleotidyltransferase"/>
    <property type="match status" value="1"/>
</dbReference>
<keyword evidence="1 10" id="KW-0808">Transferase</keyword>
<evidence type="ECO:0000256" key="10">
    <source>
        <dbReference type="HAMAP-Rule" id="MF_01264"/>
    </source>
</evidence>
<comment type="similarity">
    <text evidence="10">Belongs to the tRNA nucleotidyltransferase/poly(A) polymerase family. Archaeal CCA-adding enzyme subfamily.</text>
</comment>
<dbReference type="Gene3D" id="3.30.70.590">
    <property type="entry name" value="Poly(A) polymerase predicted RNA binding domain"/>
    <property type="match status" value="1"/>
</dbReference>
<dbReference type="InterPro" id="IPR043519">
    <property type="entry name" value="NT_sf"/>
</dbReference>
<keyword evidence="9 10" id="KW-0694">RNA-binding</keyword>
<dbReference type="GO" id="GO:0160016">
    <property type="term" value="F:CCACCA tRNA nucleotidyltransferase activity"/>
    <property type="evidence" value="ECO:0007669"/>
    <property type="project" value="RHEA"/>
</dbReference>
<feature type="binding site" evidence="10">
    <location>
        <position position="181"/>
    </location>
    <ligand>
        <name>ATP</name>
        <dbReference type="ChEBI" id="CHEBI:30616"/>
    </ligand>
</feature>
<feature type="binding site" evidence="10">
    <location>
        <position position="83"/>
    </location>
    <ligand>
        <name>Mg(2+)</name>
        <dbReference type="ChEBI" id="CHEBI:18420"/>
    </ligand>
</feature>
<keyword evidence="4 10" id="KW-0479">Metal-binding</keyword>
<dbReference type="Gene3D" id="1.10.1410.30">
    <property type="entry name" value="CCA tRNA nucleotidyltransferase, domain 2"/>
    <property type="match status" value="1"/>
</dbReference>
<dbReference type="SUPFAM" id="SSF81631">
    <property type="entry name" value="PAP/OAS1 substrate-binding domain"/>
    <property type="match status" value="1"/>
</dbReference>
<comment type="catalytic activity">
    <reaction evidence="10">
        <text>a tRNA precursor + 2 CTP + ATP = a tRNA with a 3' CCA end + 3 diphosphate</text>
        <dbReference type="Rhea" id="RHEA:14433"/>
        <dbReference type="Rhea" id="RHEA-COMP:10465"/>
        <dbReference type="Rhea" id="RHEA-COMP:10468"/>
        <dbReference type="ChEBI" id="CHEBI:30616"/>
        <dbReference type="ChEBI" id="CHEBI:33019"/>
        <dbReference type="ChEBI" id="CHEBI:37563"/>
        <dbReference type="ChEBI" id="CHEBI:74896"/>
        <dbReference type="ChEBI" id="CHEBI:83071"/>
        <dbReference type="EC" id="2.7.7.72"/>
    </reaction>
</comment>
<evidence type="ECO:0000256" key="5">
    <source>
        <dbReference type="ARBA" id="ARBA00022741"/>
    </source>
</evidence>
<evidence type="ECO:0000256" key="4">
    <source>
        <dbReference type="ARBA" id="ARBA00022723"/>
    </source>
</evidence>
<comment type="miscellaneous">
    <text evidence="10">A single active site specifically recognizes both ATP and CTP and is responsible for their addition.</text>
</comment>
<evidence type="ECO:0000256" key="2">
    <source>
        <dbReference type="ARBA" id="ARBA00022694"/>
    </source>
</evidence>
<feature type="domain" description="tRNA nucleotidyltransferase substrate binding" evidence="12">
    <location>
        <begin position="166"/>
        <end position="272"/>
    </location>
</feature>
<dbReference type="NCBIfam" id="TIGR03671">
    <property type="entry name" value="cca_archaeal"/>
    <property type="match status" value="1"/>
</dbReference>
<dbReference type="GO" id="GO:0005524">
    <property type="term" value="F:ATP binding"/>
    <property type="evidence" value="ECO:0007669"/>
    <property type="project" value="UniProtKB-UniRule"/>
</dbReference>
<sequence>MPARECRAGASNNPNHPARWRAMQELLEEALATLVPSAEEQAAVAALCDTLLARARKAAPDGVEPRLVGSVAKGTWLPGADIDLFLCFPEGTDLKAEGLALARAVLPDGEELYAQHPYLRGSVEGHSVDAVPCFAISDPSQPASAVDRTVFHTAWVHDNLTDAQCDDVRLAKRFLAVAGAYGAAAAVGGFSGYLVEVLVHRAGDFHAFVEELAGWRPPVALGAVPGAPEAEITLPDPVDPGRNVAAGVMRDGLARAVLAARRFLAEPTADAFVVGAAERKPLGCVTTVVLPHPGGVEETALPHVQRQGRKLVRALEPFGVLGSHCSLGDEAFIVLETAVVELPERQLHRGPAAWDAGAFDFLTAYPSAPLRDGRFWALKPPRHPDIASAVQALLPEARVVEGLTDGAEPLPPA</sequence>
<evidence type="ECO:0000256" key="7">
    <source>
        <dbReference type="ARBA" id="ARBA00022840"/>
    </source>
</evidence>
<proteinExistence type="inferred from homology"/>
<dbReference type="GO" id="GO:0004810">
    <property type="term" value="F:CCA tRNA nucleotidyltransferase activity"/>
    <property type="evidence" value="ECO:0007669"/>
    <property type="project" value="UniProtKB-UniRule"/>
</dbReference>
<comment type="subunit">
    <text evidence="10">Homodimer.</text>
</comment>
<evidence type="ECO:0000259" key="12">
    <source>
        <dbReference type="Pfam" id="PF09249"/>
    </source>
</evidence>
<keyword evidence="6 10" id="KW-0692">RNA repair</keyword>
<keyword evidence="3 10" id="KW-0548">Nucleotidyltransferase</keyword>
<evidence type="ECO:0000259" key="13">
    <source>
        <dbReference type="Pfam" id="PF21133"/>
    </source>
</evidence>
<evidence type="ECO:0000256" key="8">
    <source>
        <dbReference type="ARBA" id="ARBA00022842"/>
    </source>
</evidence>
<feature type="binding site" evidence="10">
    <location>
        <position position="81"/>
    </location>
    <ligand>
        <name>Mg(2+)</name>
        <dbReference type="ChEBI" id="CHEBI:18420"/>
    </ligand>
</feature>
<evidence type="ECO:0000259" key="11">
    <source>
        <dbReference type="Pfam" id="PF01909"/>
    </source>
</evidence>
<evidence type="ECO:0000256" key="9">
    <source>
        <dbReference type="ARBA" id="ARBA00022884"/>
    </source>
</evidence>
<dbReference type="GO" id="GO:0042245">
    <property type="term" value="P:RNA repair"/>
    <property type="evidence" value="ECO:0007669"/>
    <property type="project" value="UniProtKB-KW"/>
</dbReference>
<evidence type="ECO:0000256" key="1">
    <source>
        <dbReference type="ARBA" id="ARBA00022679"/>
    </source>
</evidence>
<comment type="function">
    <text evidence="10">Catalyzes the addition and repair of the essential 3'-terminal CCA sequence in tRNAs without using a nucleic acid template. Adds these three nucleotides in the order of C, C, and A to the tRNA nucleotide-73, using CTP and ATP as substrates and producing inorganic pyrophosphate. tRNA 3'-terminal CCA addition is required both for tRNA processing and repair. Also involved in tRNA surveillance by mediating tandem CCA addition to generate a CCACCA at the 3' terminus of unstable tRNAs. While stable tRNAs receive only 3'-terminal CCA, unstable tRNAs are marked with CCACCA and rapidly degraded.</text>
</comment>
<keyword evidence="2 10" id="KW-0819">tRNA processing</keyword>
<dbReference type="Gene3D" id="3.30.460.10">
    <property type="entry name" value="Beta Polymerase, domain 2"/>
    <property type="match status" value="1"/>
</dbReference>
<dbReference type="GO" id="GO:0000049">
    <property type="term" value="F:tRNA binding"/>
    <property type="evidence" value="ECO:0007669"/>
    <property type="project" value="UniProtKB-UniRule"/>
</dbReference>
<feature type="binding site" evidence="10">
    <location>
        <position position="172"/>
    </location>
    <ligand>
        <name>CTP</name>
        <dbReference type="ChEBI" id="CHEBI:37563"/>
    </ligand>
</feature>
<evidence type="ECO:0000256" key="3">
    <source>
        <dbReference type="ARBA" id="ARBA00022695"/>
    </source>
</evidence>
<dbReference type="EMBL" id="KF900736">
    <property type="protein sequence ID" value="AIF05334.1"/>
    <property type="molecule type" value="Genomic_DNA"/>
</dbReference>
<dbReference type="PIRSF" id="PIRSF005335">
    <property type="entry name" value="CCA_arch"/>
    <property type="match status" value="1"/>
</dbReference>
<dbReference type="AlphaFoldDB" id="A0A075GN86"/>
<keyword evidence="5 10" id="KW-0547">Nucleotide-binding</keyword>
<accession>A0A075GN86</accession>
<feature type="binding site" evidence="10">
    <location>
        <position position="129"/>
    </location>
    <ligand>
        <name>Mg(2+)</name>
        <dbReference type="ChEBI" id="CHEBI:18420"/>
    </ligand>
</feature>
<feature type="binding site" evidence="10">
    <location>
        <position position="181"/>
    </location>
    <ligand>
        <name>CTP</name>
        <dbReference type="ChEBI" id="CHEBI:37563"/>
    </ligand>
</feature>
<dbReference type="GO" id="GO:0001680">
    <property type="term" value="P:tRNA 3'-terminal CCA addition"/>
    <property type="evidence" value="ECO:0007669"/>
    <property type="project" value="UniProtKB-UniRule"/>
</dbReference>
<evidence type="ECO:0000313" key="14">
    <source>
        <dbReference type="EMBL" id="AIF05334.1"/>
    </source>
</evidence>
<feature type="domain" description="Polymerase nucleotidyl transferase" evidence="11">
    <location>
        <begin position="59"/>
        <end position="152"/>
    </location>
</feature>
<comment type="cofactor">
    <cofactor evidence="10">
        <name>Mg(2+)</name>
        <dbReference type="ChEBI" id="CHEBI:18420"/>
    </cofactor>
</comment>
<feature type="binding site" evidence="10">
    <location>
        <position position="70"/>
    </location>
    <ligand>
        <name>CTP</name>
        <dbReference type="ChEBI" id="CHEBI:37563"/>
    </ligand>
</feature>
<dbReference type="EC" id="2.7.7.72" evidence="10"/>
<dbReference type="InterPro" id="IPR011068">
    <property type="entry name" value="NuclTrfase_I-like_C"/>
</dbReference>
<dbReference type="PANTHER" id="PTHR39643:SF1">
    <property type="entry name" value="CCA-ADDING ENZYME"/>
    <property type="match status" value="1"/>
</dbReference>
<evidence type="ECO:0000256" key="6">
    <source>
        <dbReference type="ARBA" id="ARBA00022800"/>
    </source>
</evidence>
<keyword evidence="8 10" id="KW-0460">Magnesium</keyword>
<dbReference type="PANTHER" id="PTHR39643">
    <property type="entry name" value="CCA-ADDING ENZYME"/>
    <property type="match status" value="1"/>
</dbReference>
<feature type="binding site" evidence="10">
    <location>
        <position position="73"/>
    </location>
    <ligand>
        <name>CTP</name>
        <dbReference type="ChEBI" id="CHEBI:37563"/>
    </ligand>
</feature>
<feature type="binding site" evidence="10">
    <location>
        <position position="70"/>
    </location>
    <ligand>
        <name>ATP</name>
        <dbReference type="ChEBI" id="CHEBI:30616"/>
    </ligand>
</feature>
<dbReference type="InterPro" id="IPR008229">
    <property type="entry name" value="CCA-adding_arc"/>
</dbReference>
<dbReference type="HAMAP" id="MF_01264">
    <property type="entry name" value="CCA_arch"/>
    <property type="match status" value="1"/>
</dbReference>
<reference evidence="14" key="1">
    <citation type="journal article" date="2014" name="Genome Biol. Evol.">
        <title>Pangenome evidence for extensive interdomain horizontal transfer affecting lineage core and shell genes in uncultured planktonic thaumarchaeota and euryarchaeota.</title>
        <authorList>
            <person name="Deschamps P."/>
            <person name="Zivanovic Y."/>
            <person name="Moreira D."/>
            <person name="Rodriguez-Valera F."/>
            <person name="Lopez-Garcia P."/>
        </authorList>
    </citation>
    <scope>NUCLEOTIDE SEQUENCE</scope>
</reference>
<dbReference type="InterPro" id="IPR002934">
    <property type="entry name" value="Polymerase_NTP_transf_dom"/>
</dbReference>
<dbReference type="Pfam" id="PF21133">
    <property type="entry name" value="CAA_C"/>
    <property type="match status" value="1"/>
</dbReference>
<dbReference type="InterPro" id="IPR006116">
    <property type="entry name" value="NT_2-5OAS_ClassI-CCAase"/>
</dbReference>
<dbReference type="GO" id="GO:0000287">
    <property type="term" value="F:magnesium ion binding"/>
    <property type="evidence" value="ECO:0007669"/>
    <property type="project" value="UniProtKB-UniRule"/>
</dbReference>
<dbReference type="Gene3D" id="3.30.70.1550">
    <property type="entry name" value="Archaeal tRNA CCA-adding enzyme catalytic domain"/>
    <property type="match status" value="1"/>
</dbReference>
<feature type="binding site" evidence="10">
    <location>
        <position position="152"/>
    </location>
    <ligand>
        <name>ATP</name>
        <dbReference type="ChEBI" id="CHEBI:30616"/>
    </ligand>
</feature>
<dbReference type="InterPro" id="IPR015329">
    <property type="entry name" value="tRNA_NucTransf2"/>
</dbReference>